<dbReference type="Gene3D" id="3.10.129.10">
    <property type="entry name" value="Hotdog Thioesterase"/>
    <property type="match status" value="1"/>
</dbReference>
<evidence type="ECO:0008006" key="3">
    <source>
        <dbReference type="Google" id="ProtNLM"/>
    </source>
</evidence>
<comment type="caution">
    <text evidence="1">The sequence shown here is derived from an EMBL/GenBank/DDBJ whole genome shotgun (WGS) entry which is preliminary data.</text>
</comment>
<protein>
    <recommendedName>
        <fullName evidence="3">Acyl dehydratase</fullName>
    </recommendedName>
</protein>
<keyword evidence="2" id="KW-1185">Reference proteome</keyword>
<dbReference type="Proteomes" id="UP000380867">
    <property type="component" value="Unassembled WGS sequence"/>
</dbReference>
<proteinExistence type="predicted"/>
<dbReference type="AlphaFoldDB" id="A0A5M4F8V6"/>
<evidence type="ECO:0000313" key="2">
    <source>
        <dbReference type="Proteomes" id="UP000380867"/>
    </source>
</evidence>
<dbReference type="OrthoDB" id="9797938at2"/>
<dbReference type="SUPFAM" id="SSF54637">
    <property type="entry name" value="Thioesterase/thiol ester dehydrase-isomerase"/>
    <property type="match status" value="1"/>
</dbReference>
<accession>A0A5M4F8V6</accession>
<gene>
    <name evidence="1" type="ORF">ESP70_018630</name>
</gene>
<sequence>MTEARDLSTMIGLAPLHAEDLLAGDHLALGSIMPSHEEILDFARRYDPLPIHTDIALATESFGDLIAPAALLMAWYSSLASPGFVAHLALVAGKGIDRLRIPKPARPGVRLDATITIDEIVLRDDRADVRSTSTFVDAEGDVVMAFTSIQVVRRRSRA</sequence>
<evidence type="ECO:0000313" key="1">
    <source>
        <dbReference type="EMBL" id="KAA1394220.1"/>
    </source>
</evidence>
<dbReference type="RefSeq" id="WP_149690830.1">
    <property type="nucleotide sequence ID" value="NZ_SDPQ02000004.1"/>
</dbReference>
<dbReference type="InterPro" id="IPR029069">
    <property type="entry name" value="HotDog_dom_sf"/>
</dbReference>
<dbReference type="EMBL" id="SDPQ02000004">
    <property type="protein sequence ID" value="KAA1394220.1"/>
    <property type="molecule type" value="Genomic_DNA"/>
</dbReference>
<name>A0A5M4F8V6_9ACTN</name>
<organism evidence="1 2">
    <name type="scientific">Aeromicrobium ginsengisoli</name>
    <dbReference type="NCBI Taxonomy" id="363867"/>
    <lineage>
        <taxon>Bacteria</taxon>
        <taxon>Bacillati</taxon>
        <taxon>Actinomycetota</taxon>
        <taxon>Actinomycetes</taxon>
        <taxon>Propionibacteriales</taxon>
        <taxon>Nocardioidaceae</taxon>
        <taxon>Aeromicrobium</taxon>
    </lineage>
</organism>
<reference evidence="1" key="1">
    <citation type="submission" date="2019-09" db="EMBL/GenBank/DDBJ databases">
        <authorList>
            <person name="Li J."/>
        </authorList>
    </citation>
    <scope>NUCLEOTIDE SEQUENCE [LARGE SCALE GENOMIC DNA]</scope>
    <source>
        <strain evidence="1">JCM 14732</strain>
    </source>
</reference>